<keyword evidence="3" id="KW-1185">Reference proteome</keyword>
<keyword evidence="1" id="KW-1133">Transmembrane helix</keyword>
<dbReference type="Proteomes" id="UP000475862">
    <property type="component" value="Unassembled WGS sequence"/>
</dbReference>
<proteinExistence type="predicted"/>
<accession>A0A6G0T710</accession>
<evidence type="ECO:0000256" key="1">
    <source>
        <dbReference type="SAM" id="Phobius"/>
    </source>
</evidence>
<gene>
    <name evidence="2" type="ORF">AGLY_013230</name>
</gene>
<feature type="transmembrane region" description="Helical" evidence="1">
    <location>
        <begin position="20"/>
        <end position="41"/>
    </location>
</feature>
<keyword evidence="1" id="KW-0472">Membrane</keyword>
<comment type="caution">
    <text evidence="2">The sequence shown here is derived from an EMBL/GenBank/DDBJ whole genome shotgun (WGS) entry which is preliminary data.</text>
</comment>
<sequence>MSRLRRDPAARSRRPESQDIRLYQFVLALNISGYTTLGVLLSGVSTNRSCLHVTRDRATKQSRLPSSKAVLHNLVDLSYEWTLIMKKLLKMRTMIKITFMFQCNPTRQATIPIQIYLIAVIQCRFLLLGNGRLLRSTMRNKLIIYQKLIKTVTKSKNSIKNQIKLLILFINSYAQQVIYDLKLEN</sequence>
<organism evidence="2 3">
    <name type="scientific">Aphis glycines</name>
    <name type="common">Soybean aphid</name>
    <dbReference type="NCBI Taxonomy" id="307491"/>
    <lineage>
        <taxon>Eukaryota</taxon>
        <taxon>Metazoa</taxon>
        <taxon>Ecdysozoa</taxon>
        <taxon>Arthropoda</taxon>
        <taxon>Hexapoda</taxon>
        <taxon>Insecta</taxon>
        <taxon>Pterygota</taxon>
        <taxon>Neoptera</taxon>
        <taxon>Paraneoptera</taxon>
        <taxon>Hemiptera</taxon>
        <taxon>Sternorrhyncha</taxon>
        <taxon>Aphidomorpha</taxon>
        <taxon>Aphidoidea</taxon>
        <taxon>Aphididae</taxon>
        <taxon>Aphidini</taxon>
        <taxon>Aphis</taxon>
        <taxon>Aphis</taxon>
    </lineage>
</organism>
<reference evidence="2 3" key="1">
    <citation type="submission" date="2019-08" db="EMBL/GenBank/DDBJ databases">
        <title>The genome of the soybean aphid Biotype 1, its phylome, world population structure and adaptation to the North American continent.</title>
        <authorList>
            <person name="Giordano R."/>
            <person name="Donthu R.K."/>
            <person name="Hernandez A.G."/>
            <person name="Wright C.L."/>
            <person name="Zimin A.V."/>
        </authorList>
    </citation>
    <scope>NUCLEOTIDE SEQUENCE [LARGE SCALE GENOMIC DNA]</scope>
    <source>
        <tissue evidence="2">Whole aphids</tissue>
    </source>
</reference>
<evidence type="ECO:0000313" key="3">
    <source>
        <dbReference type="Proteomes" id="UP000475862"/>
    </source>
</evidence>
<dbReference type="AlphaFoldDB" id="A0A6G0T710"/>
<protein>
    <submittedName>
        <fullName evidence="2">Uncharacterized protein</fullName>
    </submittedName>
</protein>
<feature type="transmembrane region" description="Helical" evidence="1">
    <location>
        <begin position="109"/>
        <end position="129"/>
    </location>
</feature>
<name>A0A6G0T710_APHGL</name>
<evidence type="ECO:0000313" key="2">
    <source>
        <dbReference type="EMBL" id="KAE9526582.1"/>
    </source>
</evidence>
<keyword evidence="1" id="KW-0812">Transmembrane</keyword>
<dbReference type="EMBL" id="VYZN01000054">
    <property type="protein sequence ID" value="KAE9526582.1"/>
    <property type="molecule type" value="Genomic_DNA"/>
</dbReference>